<dbReference type="EMBL" id="KB202849">
    <property type="protein sequence ID" value="ESO87708.1"/>
    <property type="molecule type" value="Genomic_DNA"/>
</dbReference>
<dbReference type="CDD" id="cd14473">
    <property type="entry name" value="FERM_B-lobe"/>
    <property type="match status" value="1"/>
</dbReference>
<name>V3Z9T0_LOTGI</name>
<dbReference type="InterPro" id="IPR019749">
    <property type="entry name" value="Band_41_domain"/>
</dbReference>
<proteinExistence type="predicted"/>
<keyword evidence="3" id="KW-1185">Reference proteome</keyword>
<dbReference type="GeneID" id="20232688"/>
<dbReference type="PANTHER" id="PTHR13429:SF5">
    <property type="entry name" value="PROTEIN EXPANDED"/>
    <property type="match status" value="1"/>
</dbReference>
<dbReference type="OMA" id="HREAYIC"/>
<dbReference type="InterPro" id="IPR014352">
    <property type="entry name" value="FERM/acyl-CoA-bd_prot_sf"/>
</dbReference>
<dbReference type="Pfam" id="PF09380">
    <property type="entry name" value="FERM_C"/>
    <property type="match status" value="1"/>
</dbReference>
<dbReference type="Pfam" id="PF00373">
    <property type="entry name" value="FERM_M"/>
    <property type="match status" value="1"/>
</dbReference>
<organism evidence="2 3">
    <name type="scientific">Lottia gigantea</name>
    <name type="common">Giant owl limpet</name>
    <dbReference type="NCBI Taxonomy" id="225164"/>
    <lineage>
        <taxon>Eukaryota</taxon>
        <taxon>Metazoa</taxon>
        <taxon>Spiralia</taxon>
        <taxon>Lophotrochozoa</taxon>
        <taxon>Mollusca</taxon>
        <taxon>Gastropoda</taxon>
        <taxon>Patellogastropoda</taxon>
        <taxon>Lottioidea</taxon>
        <taxon>Lottiidae</taxon>
        <taxon>Lottia</taxon>
    </lineage>
</organism>
<evidence type="ECO:0000259" key="1">
    <source>
        <dbReference type="PROSITE" id="PS50057"/>
    </source>
</evidence>
<dbReference type="InterPro" id="IPR035963">
    <property type="entry name" value="FERM_2"/>
</dbReference>
<dbReference type="OrthoDB" id="5957665at2759"/>
<dbReference type="CDD" id="cd13185">
    <property type="entry name" value="FERM_C_FRMD1_FRMD6"/>
    <property type="match status" value="1"/>
</dbReference>
<sequence>MNFIDFYITENEYQFVALDEKIHKQVPKKWKNGQGEGYDSQNEAIVKVWFRVQFYVDQVVLLREKVTRHLFYLQLKENVLQYNNITSEEKCFQMVGNALQADFGSYTPDKHQDGYFDPRVYFPAWIVAKRGMDYILQNAPKIHQENRNLTRPDAELKYIKEASISPSAHNLHFYRVRKKKTDKVLNTWLGICPRGIEVYEEETNGFKNLISTFLWLDIGRLYFDKKKFEIRSEGCPDGRKFTYYTDSDVTSKYLLTICRATHMFQLEIEPKLREIRHLDAEGRVWFSN</sequence>
<feature type="domain" description="FERM" evidence="1">
    <location>
        <begin position="1"/>
        <end position="269"/>
    </location>
</feature>
<dbReference type="SUPFAM" id="SSF50729">
    <property type="entry name" value="PH domain-like"/>
    <property type="match status" value="1"/>
</dbReference>
<dbReference type="RefSeq" id="XP_009061603.1">
    <property type="nucleotide sequence ID" value="XM_009063355.1"/>
</dbReference>
<dbReference type="STRING" id="225164.V3Z9T0"/>
<dbReference type="PROSITE" id="PS50057">
    <property type="entry name" value="FERM_3"/>
    <property type="match status" value="1"/>
</dbReference>
<dbReference type="KEGG" id="lgi:LOTGIDRAFT_127244"/>
<dbReference type="PANTHER" id="PTHR13429">
    <property type="entry name" value="FERM DOMAIN (PROTEIN4.1-EZRIN-RADIXIN-MOESIN) FAMILY"/>
    <property type="match status" value="1"/>
</dbReference>
<dbReference type="SMART" id="SM01196">
    <property type="entry name" value="FERM_C"/>
    <property type="match status" value="1"/>
</dbReference>
<dbReference type="Gene3D" id="1.20.80.10">
    <property type="match status" value="1"/>
</dbReference>
<dbReference type="InterPro" id="IPR000299">
    <property type="entry name" value="FERM_domain"/>
</dbReference>
<dbReference type="Gene3D" id="2.30.29.30">
    <property type="entry name" value="Pleckstrin-homology domain (PH domain)/Phosphotyrosine-binding domain (PTB)"/>
    <property type="match status" value="1"/>
</dbReference>
<protein>
    <recommendedName>
        <fullName evidence="1">FERM domain-containing protein</fullName>
    </recommendedName>
</protein>
<dbReference type="GO" id="GO:0098592">
    <property type="term" value="C:cytoplasmic side of apical plasma membrane"/>
    <property type="evidence" value="ECO:0007669"/>
    <property type="project" value="TreeGrafter"/>
</dbReference>
<dbReference type="AlphaFoldDB" id="V3Z9T0"/>
<dbReference type="InterPro" id="IPR019748">
    <property type="entry name" value="FERM_central"/>
</dbReference>
<dbReference type="InterPro" id="IPR018980">
    <property type="entry name" value="FERM_PH-like_C"/>
</dbReference>
<dbReference type="SUPFAM" id="SSF47031">
    <property type="entry name" value="Second domain of FERM"/>
    <property type="match status" value="1"/>
</dbReference>
<dbReference type="GO" id="GO:0035332">
    <property type="term" value="P:positive regulation of hippo signaling"/>
    <property type="evidence" value="ECO:0007669"/>
    <property type="project" value="TreeGrafter"/>
</dbReference>
<reference evidence="2 3" key="1">
    <citation type="journal article" date="2013" name="Nature">
        <title>Insights into bilaterian evolution from three spiralian genomes.</title>
        <authorList>
            <person name="Simakov O."/>
            <person name="Marletaz F."/>
            <person name="Cho S.J."/>
            <person name="Edsinger-Gonzales E."/>
            <person name="Havlak P."/>
            <person name="Hellsten U."/>
            <person name="Kuo D.H."/>
            <person name="Larsson T."/>
            <person name="Lv J."/>
            <person name="Arendt D."/>
            <person name="Savage R."/>
            <person name="Osoegawa K."/>
            <person name="de Jong P."/>
            <person name="Grimwood J."/>
            <person name="Chapman J.A."/>
            <person name="Shapiro H."/>
            <person name="Aerts A."/>
            <person name="Otillar R.P."/>
            <person name="Terry A.Y."/>
            <person name="Boore J.L."/>
            <person name="Grigoriev I.V."/>
            <person name="Lindberg D.R."/>
            <person name="Seaver E.C."/>
            <person name="Weisblat D.A."/>
            <person name="Putnam N.H."/>
            <person name="Rokhsar D.S."/>
        </authorList>
    </citation>
    <scope>NUCLEOTIDE SEQUENCE [LARGE SCALE GENOMIC DNA]</scope>
</reference>
<dbReference type="CTD" id="20232688"/>
<dbReference type="Proteomes" id="UP000030746">
    <property type="component" value="Unassembled WGS sequence"/>
</dbReference>
<dbReference type="SMART" id="SM00295">
    <property type="entry name" value="B41"/>
    <property type="match status" value="1"/>
</dbReference>
<dbReference type="InterPro" id="IPR047145">
    <property type="entry name" value="FRMD6-like"/>
</dbReference>
<dbReference type="InterPro" id="IPR041781">
    <property type="entry name" value="FRMD6-FERM_C"/>
</dbReference>
<evidence type="ECO:0000313" key="3">
    <source>
        <dbReference type="Proteomes" id="UP000030746"/>
    </source>
</evidence>
<evidence type="ECO:0000313" key="2">
    <source>
        <dbReference type="EMBL" id="ESO87708.1"/>
    </source>
</evidence>
<accession>V3Z9T0</accession>
<dbReference type="InterPro" id="IPR011993">
    <property type="entry name" value="PH-like_dom_sf"/>
</dbReference>
<dbReference type="HOGENOM" id="CLU_036910_0_0_1"/>
<gene>
    <name evidence="2" type="ORF">LOTGIDRAFT_127244</name>
</gene>